<reference evidence="2" key="1">
    <citation type="journal article" date="2012" name="Proc. Natl. Acad. Sci. U.S.A.">
        <title>Antigenic diversity is generated by distinct evolutionary mechanisms in African trypanosome species.</title>
        <authorList>
            <person name="Jackson A.P."/>
            <person name="Berry A."/>
            <person name="Aslett M."/>
            <person name="Allison H.C."/>
            <person name="Burton P."/>
            <person name="Vavrova-Anderson J."/>
            <person name="Brown R."/>
            <person name="Browne H."/>
            <person name="Corton N."/>
            <person name="Hauser H."/>
            <person name="Gamble J."/>
            <person name="Gilderthorp R."/>
            <person name="Marcello L."/>
            <person name="McQuillan J."/>
            <person name="Otto T.D."/>
            <person name="Quail M.A."/>
            <person name="Sanders M.J."/>
            <person name="van Tonder A."/>
            <person name="Ginger M.L."/>
            <person name="Field M.C."/>
            <person name="Barry J.D."/>
            <person name="Hertz-Fowler C."/>
            <person name="Berriman M."/>
        </authorList>
    </citation>
    <scope>NUCLEOTIDE SEQUENCE</scope>
    <source>
        <strain evidence="2">IL3000</strain>
    </source>
</reference>
<name>G0UWX9_TRYCI</name>
<keyword evidence="1" id="KW-1133">Transmembrane helix</keyword>
<dbReference type="AlphaFoldDB" id="G0UWX9"/>
<dbReference type="EMBL" id="HE575323">
    <property type="protein sequence ID" value="CCC93896.1"/>
    <property type="molecule type" value="Genomic_DNA"/>
</dbReference>
<evidence type="ECO:0000256" key="1">
    <source>
        <dbReference type="SAM" id="Phobius"/>
    </source>
</evidence>
<feature type="transmembrane region" description="Helical" evidence="1">
    <location>
        <begin position="50"/>
        <end position="73"/>
    </location>
</feature>
<evidence type="ECO:0008006" key="3">
    <source>
        <dbReference type="Google" id="ProtNLM"/>
    </source>
</evidence>
<gene>
    <name evidence="2" type="ORF">TCIL3000_10_6690</name>
</gene>
<keyword evidence="1" id="KW-0812">Transmembrane</keyword>
<feature type="transmembrane region" description="Helical" evidence="1">
    <location>
        <begin position="111"/>
        <end position="130"/>
    </location>
</feature>
<accession>G0UWX9</accession>
<feature type="transmembrane region" description="Helical" evidence="1">
    <location>
        <begin position="12"/>
        <end position="30"/>
    </location>
</feature>
<sequence>MRLENNPSPPRNAVFYLGKICTVVICFYVLKVAKVFEVMIRSRNTFQTALWASYVSYLVFALLWFYISCFVRPRHPNWTETHKNLLHTAAAALCAGGFFWTVALWPVFHIWTIPLGLVSLVLFLNVMALIPSWSIKIKS</sequence>
<keyword evidence="1" id="KW-0472">Membrane</keyword>
<proteinExistence type="predicted"/>
<evidence type="ECO:0000313" key="2">
    <source>
        <dbReference type="EMBL" id="CCC93896.1"/>
    </source>
</evidence>
<dbReference type="VEuPathDB" id="TriTrypDB:TcIL3000_10_6690"/>
<dbReference type="InterPro" id="IPR033579">
    <property type="entry name" value="TMEM128"/>
</dbReference>
<protein>
    <recommendedName>
        <fullName evidence="3">Transmembrane protein</fullName>
    </recommendedName>
</protein>
<dbReference type="Pfam" id="PF20479">
    <property type="entry name" value="TMEM128"/>
    <property type="match status" value="1"/>
</dbReference>
<feature type="transmembrane region" description="Helical" evidence="1">
    <location>
        <begin position="85"/>
        <end position="105"/>
    </location>
</feature>
<organism evidence="2">
    <name type="scientific">Trypanosoma congolense (strain IL3000)</name>
    <dbReference type="NCBI Taxonomy" id="1068625"/>
    <lineage>
        <taxon>Eukaryota</taxon>
        <taxon>Discoba</taxon>
        <taxon>Euglenozoa</taxon>
        <taxon>Kinetoplastea</taxon>
        <taxon>Metakinetoplastina</taxon>
        <taxon>Trypanosomatida</taxon>
        <taxon>Trypanosomatidae</taxon>
        <taxon>Trypanosoma</taxon>
        <taxon>Nannomonas</taxon>
    </lineage>
</organism>